<evidence type="ECO:0000313" key="2">
    <source>
        <dbReference type="EMBL" id="VVV78645.1"/>
    </source>
</evidence>
<gene>
    <name evidence="2" type="ORF">NYM_LOCUS9062</name>
</gene>
<dbReference type="EMBL" id="LR721777">
    <property type="protein sequence ID" value="VVV78645.1"/>
    <property type="molecule type" value="Genomic_DNA"/>
</dbReference>
<sequence length="89" mass="9406">MSTKILQPSATIDGCVSKYSKGCGDEIRILGTHMNTPSLLVIVDDGSPQAASGVNACSRQGDGGQMNHEDGEPNGQRRQHLLESPKVTN</sequence>
<reference evidence="2" key="1">
    <citation type="submission" date="2019-09" db="EMBL/GenBank/DDBJ databases">
        <authorList>
            <person name="Zhang L."/>
        </authorList>
    </citation>
    <scope>NUCLEOTIDE SEQUENCE</scope>
</reference>
<dbReference type="AlphaFoldDB" id="A0A5K0YM36"/>
<name>A0A5K0YM36_9MAGN</name>
<organism evidence="2">
    <name type="scientific">Nymphaea colorata</name>
    <name type="common">pocket water lily</name>
    <dbReference type="NCBI Taxonomy" id="210225"/>
    <lineage>
        <taxon>Eukaryota</taxon>
        <taxon>Viridiplantae</taxon>
        <taxon>Streptophyta</taxon>
        <taxon>Embryophyta</taxon>
        <taxon>Tracheophyta</taxon>
        <taxon>Spermatophyta</taxon>
        <taxon>Magnoliopsida</taxon>
        <taxon>Nymphaeales</taxon>
        <taxon>Nymphaeaceae</taxon>
        <taxon>Nymphaea</taxon>
    </lineage>
</organism>
<dbReference type="Gramene" id="NC12G0249120.1">
    <property type="protein sequence ID" value="NC12G0249120.1:cds"/>
    <property type="gene ID" value="NC12G0249120"/>
</dbReference>
<evidence type="ECO:0000256" key="1">
    <source>
        <dbReference type="SAM" id="MobiDB-lite"/>
    </source>
</evidence>
<protein>
    <submittedName>
        <fullName evidence="2">Uncharacterized protein</fullName>
    </submittedName>
</protein>
<feature type="region of interest" description="Disordered" evidence="1">
    <location>
        <begin position="51"/>
        <end position="89"/>
    </location>
</feature>
<accession>A0A5K0YM36</accession>
<proteinExistence type="predicted"/>